<reference evidence="2" key="1">
    <citation type="submission" date="2018-05" db="EMBL/GenBank/DDBJ databases">
        <authorList>
            <person name="Lanie J.A."/>
            <person name="Ng W.-L."/>
            <person name="Kazmierczak K.M."/>
            <person name="Andrzejewski T.M."/>
            <person name="Davidsen T.M."/>
            <person name="Wayne K.J."/>
            <person name="Tettelin H."/>
            <person name="Glass J.I."/>
            <person name="Rusch D."/>
            <person name="Podicherti R."/>
            <person name="Tsui H.-C.T."/>
            <person name="Winkler M.E."/>
        </authorList>
    </citation>
    <scope>NUCLEOTIDE SEQUENCE</scope>
</reference>
<evidence type="ECO:0008006" key="3">
    <source>
        <dbReference type="Google" id="ProtNLM"/>
    </source>
</evidence>
<evidence type="ECO:0000256" key="1">
    <source>
        <dbReference type="ARBA" id="ARBA00022729"/>
    </source>
</evidence>
<evidence type="ECO:0000313" key="2">
    <source>
        <dbReference type="EMBL" id="SVA76122.1"/>
    </source>
</evidence>
<sequence>MFFRLFIFLSLLVGLQLLSSNLVLADWRDEVKELKIGLSGGENEADRLKNYECWRVYLEEKLDIPVKFYPASDVAGIIHGLLGKTLDYASVGPSGYAAMYIDDPNAVEPVLTVRESDGSIGYKSAMYVRKDSNIYSLEDMRGRSMAWSDPNTTSGYLVPSYELHQRGLNPSKFFSRTGFAGGHEQAVIAVLNGQYDAGATWVSGQGPVEEGYTRGVLRNMIKKGLLDMNKLRVIWLSGFIMNGPHVVRKDLPEDFKKELTNHNFDLSVRDRQCFEEITMGESQGFIKVKHENYENVVEIRRKIRSLRRNR</sequence>
<dbReference type="InterPro" id="IPR005770">
    <property type="entry name" value="PhnD"/>
</dbReference>
<dbReference type="Pfam" id="PF12974">
    <property type="entry name" value="Phosphonate-bd"/>
    <property type="match status" value="1"/>
</dbReference>
<organism evidence="2">
    <name type="scientific">marine metagenome</name>
    <dbReference type="NCBI Taxonomy" id="408172"/>
    <lineage>
        <taxon>unclassified sequences</taxon>
        <taxon>metagenomes</taxon>
        <taxon>ecological metagenomes</taxon>
    </lineage>
</organism>
<dbReference type="GO" id="GO:0043190">
    <property type="term" value="C:ATP-binding cassette (ABC) transporter complex"/>
    <property type="evidence" value="ECO:0007669"/>
    <property type="project" value="InterPro"/>
</dbReference>
<proteinExistence type="predicted"/>
<dbReference type="Gene3D" id="3.40.190.10">
    <property type="entry name" value="Periplasmic binding protein-like II"/>
    <property type="match status" value="2"/>
</dbReference>
<dbReference type="EMBL" id="UINC01018181">
    <property type="protein sequence ID" value="SVA76122.1"/>
    <property type="molecule type" value="Genomic_DNA"/>
</dbReference>
<protein>
    <recommendedName>
        <fullName evidence="3">Solute-binding protein family 3/N-terminal domain-containing protein</fullName>
    </recommendedName>
</protein>
<dbReference type="PANTHER" id="PTHR35841:SF1">
    <property type="entry name" value="PHOSPHONATES-BINDING PERIPLASMIC PROTEIN"/>
    <property type="match status" value="1"/>
</dbReference>
<dbReference type="GO" id="GO:0015716">
    <property type="term" value="P:organic phosphonate transport"/>
    <property type="evidence" value="ECO:0007669"/>
    <property type="project" value="InterPro"/>
</dbReference>
<dbReference type="NCBIfam" id="TIGR03431">
    <property type="entry name" value="PhnD"/>
    <property type="match status" value="1"/>
</dbReference>
<dbReference type="SUPFAM" id="SSF53850">
    <property type="entry name" value="Periplasmic binding protein-like II"/>
    <property type="match status" value="1"/>
</dbReference>
<dbReference type="InterPro" id="IPR017797">
    <property type="entry name" value="Phosphnate-bd"/>
</dbReference>
<dbReference type="NCBIfam" id="TIGR01098">
    <property type="entry name" value="3A0109s03R"/>
    <property type="match status" value="1"/>
</dbReference>
<gene>
    <name evidence="2" type="ORF">METZ01_LOCUS128976</name>
</gene>
<dbReference type="CDD" id="cd01071">
    <property type="entry name" value="PBP2_PhnD_like"/>
    <property type="match status" value="1"/>
</dbReference>
<dbReference type="GO" id="GO:0055085">
    <property type="term" value="P:transmembrane transport"/>
    <property type="evidence" value="ECO:0007669"/>
    <property type="project" value="InterPro"/>
</dbReference>
<accession>A0A381YHN0</accession>
<dbReference type="PANTHER" id="PTHR35841">
    <property type="entry name" value="PHOSPHONATES-BINDING PERIPLASMIC PROTEIN"/>
    <property type="match status" value="1"/>
</dbReference>
<keyword evidence="1" id="KW-0732">Signal</keyword>
<name>A0A381YHN0_9ZZZZ</name>
<dbReference type="AlphaFoldDB" id="A0A381YHN0"/>